<comment type="caution">
    <text evidence="1">The sequence shown here is derived from an EMBL/GenBank/DDBJ whole genome shotgun (WGS) entry which is preliminary data.</text>
</comment>
<proteinExistence type="predicted"/>
<dbReference type="EMBL" id="SNRW01000584">
    <property type="protein sequence ID" value="KAA6400307.1"/>
    <property type="molecule type" value="Genomic_DNA"/>
</dbReference>
<evidence type="ECO:0000313" key="2">
    <source>
        <dbReference type="Proteomes" id="UP000324800"/>
    </source>
</evidence>
<reference evidence="1 2" key="1">
    <citation type="submission" date="2019-03" db="EMBL/GenBank/DDBJ databases">
        <title>Single cell metagenomics reveals metabolic interactions within the superorganism composed of flagellate Streblomastix strix and complex community of Bacteroidetes bacteria on its surface.</title>
        <authorList>
            <person name="Treitli S.C."/>
            <person name="Kolisko M."/>
            <person name="Husnik F."/>
            <person name="Keeling P."/>
            <person name="Hampl V."/>
        </authorList>
    </citation>
    <scope>NUCLEOTIDE SEQUENCE [LARGE SCALE GENOMIC DNA]</scope>
    <source>
        <strain evidence="1">ST1C</strain>
    </source>
</reference>
<dbReference type="Proteomes" id="UP000324800">
    <property type="component" value="Unassembled WGS sequence"/>
</dbReference>
<name>A0A5J4WYX7_9EUKA</name>
<evidence type="ECO:0000313" key="1">
    <source>
        <dbReference type="EMBL" id="KAA6400307.1"/>
    </source>
</evidence>
<organism evidence="1 2">
    <name type="scientific">Streblomastix strix</name>
    <dbReference type="NCBI Taxonomy" id="222440"/>
    <lineage>
        <taxon>Eukaryota</taxon>
        <taxon>Metamonada</taxon>
        <taxon>Preaxostyla</taxon>
        <taxon>Oxymonadida</taxon>
        <taxon>Streblomastigidae</taxon>
        <taxon>Streblomastix</taxon>
    </lineage>
</organism>
<protein>
    <submittedName>
        <fullName evidence="1">Uncharacterized protein</fullName>
    </submittedName>
</protein>
<dbReference type="AlphaFoldDB" id="A0A5J4WYX7"/>
<accession>A0A5J4WYX7</accession>
<sequence length="84" mass="9567">MPNPEIEALLADQSFVPPTIDKDDSHFIEKLDALKIYMISKQMAFEDLIQLFHSFNFAKIPGLEIRPARPPAQFALGELQILNQ</sequence>
<gene>
    <name evidence="1" type="ORF">EZS28_004166</name>
</gene>